<dbReference type="EMBL" id="LT618793">
    <property type="protein sequence ID" value="SCQ75862.1"/>
    <property type="molecule type" value="Genomic_DNA"/>
</dbReference>
<dbReference type="Gene3D" id="1.10.357.10">
    <property type="entry name" value="Tetracycline Repressor, domain 2"/>
    <property type="match status" value="1"/>
</dbReference>
<organism evidence="6 7">
    <name type="scientific">Propionibacterium freudenreichii</name>
    <dbReference type="NCBI Taxonomy" id="1744"/>
    <lineage>
        <taxon>Bacteria</taxon>
        <taxon>Bacillati</taxon>
        <taxon>Actinomycetota</taxon>
        <taxon>Actinomycetes</taxon>
        <taxon>Propionibacteriales</taxon>
        <taxon>Propionibacteriaceae</taxon>
        <taxon>Propionibacterium</taxon>
    </lineage>
</organism>
<dbReference type="Pfam" id="PF00440">
    <property type="entry name" value="TetR_N"/>
    <property type="match status" value="1"/>
</dbReference>
<dbReference type="AlphaFoldDB" id="A0A509MFA9"/>
<evidence type="ECO:0000313" key="6">
    <source>
        <dbReference type="EMBL" id="SCQ75862.1"/>
    </source>
</evidence>
<dbReference type="SUPFAM" id="SSF46689">
    <property type="entry name" value="Homeodomain-like"/>
    <property type="match status" value="1"/>
</dbReference>
<dbReference type="GO" id="GO:0003700">
    <property type="term" value="F:DNA-binding transcription factor activity"/>
    <property type="evidence" value="ECO:0007669"/>
    <property type="project" value="TreeGrafter"/>
</dbReference>
<dbReference type="Proteomes" id="UP000250080">
    <property type="component" value="Chromosome I"/>
</dbReference>
<accession>A0A509MFA9</accession>
<keyword evidence="2 4" id="KW-0238">DNA-binding</keyword>
<keyword evidence="3" id="KW-0804">Transcription</keyword>
<dbReference type="InterPro" id="IPR050109">
    <property type="entry name" value="HTH-type_TetR-like_transc_reg"/>
</dbReference>
<evidence type="ECO:0000256" key="2">
    <source>
        <dbReference type="ARBA" id="ARBA00023125"/>
    </source>
</evidence>
<keyword evidence="1" id="KW-0805">Transcription regulation</keyword>
<feature type="domain" description="HTH tetR-type" evidence="5">
    <location>
        <begin position="23"/>
        <end position="83"/>
    </location>
</feature>
<evidence type="ECO:0000256" key="3">
    <source>
        <dbReference type="ARBA" id="ARBA00023163"/>
    </source>
</evidence>
<sequence>MRPSPKWCYAGAMPTRVRDRSREMFRERLAEALSEVFVARGFDDVTVAEAARAVGISRATFFRYFSSKEDAALASVEGSNFDFGAVLADLDLRPDDSCWSLLQRTFRHSLAGVGGATSSQLDQLRMIHATPSLRARLSFRRLQLEPSLTAALVGHGVPADRAHTAAMAGLAALEVAWERWALHESPSLARALDEAFADLTAADKPISAG</sequence>
<dbReference type="InterPro" id="IPR001647">
    <property type="entry name" value="HTH_TetR"/>
</dbReference>
<dbReference type="PANTHER" id="PTHR30055">
    <property type="entry name" value="HTH-TYPE TRANSCRIPTIONAL REGULATOR RUTR"/>
    <property type="match status" value="1"/>
</dbReference>
<dbReference type="PROSITE" id="PS50977">
    <property type="entry name" value="HTH_TETR_2"/>
    <property type="match status" value="1"/>
</dbReference>
<evidence type="ECO:0000256" key="4">
    <source>
        <dbReference type="PROSITE-ProRule" id="PRU00335"/>
    </source>
</evidence>
<proteinExistence type="predicted"/>
<dbReference type="InterPro" id="IPR009057">
    <property type="entry name" value="Homeodomain-like_sf"/>
</dbReference>
<reference evidence="6 7" key="1">
    <citation type="submission" date="2016-09" db="EMBL/GenBank/DDBJ databases">
        <authorList>
            <person name="Laine KS P."/>
        </authorList>
    </citation>
    <scope>NUCLEOTIDE SEQUENCE [LARGE SCALE GENOMIC DNA]</scope>
    <source>
        <strain evidence="6">PFRJS-23</strain>
    </source>
</reference>
<name>A0A509MFA9_9ACTN</name>
<protein>
    <submittedName>
        <fullName evidence="6">HTH-type transcriptional regulator tcmR</fullName>
    </submittedName>
</protein>
<gene>
    <name evidence="6" type="ORF">PFR_JS23_514</name>
</gene>
<feature type="DNA-binding region" description="H-T-H motif" evidence="4">
    <location>
        <begin position="46"/>
        <end position="65"/>
    </location>
</feature>
<evidence type="ECO:0000256" key="1">
    <source>
        <dbReference type="ARBA" id="ARBA00023015"/>
    </source>
</evidence>
<dbReference type="PRINTS" id="PR00455">
    <property type="entry name" value="HTHTETR"/>
</dbReference>
<dbReference type="GO" id="GO:0000976">
    <property type="term" value="F:transcription cis-regulatory region binding"/>
    <property type="evidence" value="ECO:0007669"/>
    <property type="project" value="TreeGrafter"/>
</dbReference>
<dbReference type="PANTHER" id="PTHR30055:SF238">
    <property type="entry name" value="MYCOFACTOCIN BIOSYNTHESIS TRANSCRIPTIONAL REGULATOR MFTR-RELATED"/>
    <property type="match status" value="1"/>
</dbReference>
<evidence type="ECO:0000313" key="7">
    <source>
        <dbReference type="Proteomes" id="UP000250080"/>
    </source>
</evidence>
<evidence type="ECO:0000259" key="5">
    <source>
        <dbReference type="PROSITE" id="PS50977"/>
    </source>
</evidence>